<sequence length="65" mass="7942">MKSREILALKRREDGTFEFYEDGELTEEWEVKEYDEGIWGWMVVKLLRHLKNIGDKRLKILEDKK</sequence>
<gene>
    <name evidence="1" type="ORF">MM415A03590_0009</name>
</gene>
<name>A0A6M3JLK0_9ZZZZ</name>
<organism evidence="1">
    <name type="scientific">viral metagenome</name>
    <dbReference type="NCBI Taxonomy" id="1070528"/>
    <lineage>
        <taxon>unclassified sequences</taxon>
        <taxon>metagenomes</taxon>
        <taxon>organismal metagenomes</taxon>
    </lineage>
</organism>
<dbReference type="AlphaFoldDB" id="A0A6M3JLK0"/>
<protein>
    <submittedName>
        <fullName evidence="1">Uncharacterized protein</fullName>
    </submittedName>
</protein>
<proteinExistence type="predicted"/>
<dbReference type="EMBL" id="MT141813">
    <property type="protein sequence ID" value="QJA70696.1"/>
    <property type="molecule type" value="Genomic_DNA"/>
</dbReference>
<accession>A0A6M3JLK0</accession>
<evidence type="ECO:0000313" key="1">
    <source>
        <dbReference type="EMBL" id="QJA70696.1"/>
    </source>
</evidence>
<reference evidence="1" key="1">
    <citation type="submission" date="2020-03" db="EMBL/GenBank/DDBJ databases">
        <title>The deep terrestrial virosphere.</title>
        <authorList>
            <person name="Holmfeldt K."/>
            <person name="Nilsson E."/>
            <person name="Simone D."/>
            <person name="Lopez-Fernandez M."/>
            <person name="Wu X."/>
            <person name="de Brujin I."/>
            <person name="Lundin D."/>
            <person name="Andersson A."/>
            <person name="Bertilsson S."/>
            <person name="Dopson M."/>
        </authorList>
    </citation>
    <scope>NUCLEOTIDE SEQUENCE</scope>
    <source>
        <strain evidence="1">MM415A03590</strain>
    </source>
</reference>